<dbReference type="EMBL" id="CP019791">
    <property type="protein sequence ID" value="AQT68366.1"/>
    <property type="molecule type" value="Genomic_DNA"/>
</dbReference>
<evidence type="ECO:0000256" key="1">
    <source>
        <dbReference type="SAM" id="MobiDB-lite"/>
    </source>
</evidence>
<reference evidence="4" key="1">
    <citation type="submission" date="2017-02" db="EMBL/GenBank/DDBJ databases">
        <title>Comparative genomics and description of representatives of a novel lineage of planctomycetes thriving in anoxic sediments.</title>
        <authorList>
            <person name="Spring S."/>
            <person name="Bunk B."/>
            <person name="Sproer C."/>
        </authorList>
    </citation>
    <scope>NUCLEOTIDE SEQUENCE [LARGE SCALE GENOMIC DNA]</scope>
    <source>
        <strain evidence="4">ST-NAGAB-D1</strain>
    </source>
</reference>
<protein>
    <submittedName>
        <fullName evidence="3">Uncharacterized protein</fullName>
    </submittedName>
</protein>
<dbReference type="STRING" id="1936003.STSP2_01526"/>
<dbReference type="AlphaFoldDB" id="A0A1U9NLJ5"/>
<organism evidence="3 4">
    <name type="scientific">Anaerohalosphaera lusitana</name>
    <dbReference type="NCBI Taxonomy" id="1936003"/>
    <lineage>
        <taxon>Bacteria</taxon>
        <taxon>Pseudomonadati</taxon>
        <taxon>Planctomycetota</taxon>
        <taxon>Phycisphaerae</taxon>
        <taxon>Sedimentisphaerales</taxon>
        <taxon>Anaerohalosphaeraceae</taxon>
        <taxon>Anaerohalosphaera</taxon>
    </lineage>
</organism>
<feature type="signal peptide" evidence="2">
    <location>
        <begin position="1"/>
        <end position="25"/>
    </location>
</feature>
<dbReference type="Proteomes" id="UP000189674">
    <property type="component" value="Chromosome"/>
</dbReference>
<name>A0A1U9NLJ5_9BACT</name>
<feature type="region of interest" description="Disordered" evidence="1">
    <location>
        <begin position="160"/>
        <end position="189"/>
    </location>
</feature>
<proteinExistence type="predicted"/>
<keyword evidence="4" id="KW-1185">Reference proteome</keyword>
<feature type="chain" id="PRO_5012052741" evidence="2">
    <location>
        <begin position="26"/>
        <end position="304"/>
    </location>
</feature>
<accession>A0A1U9NLJ5</accession>
<sequence precursor="true">MRLVSKILILMFCLCLWAPCGDILAVEESDSKSDPNSLVPDLFKEGYLFKGIEGSVKPVDEDARKWVFVTDEKIEGPRGELYAGDSLRLLPSSTLQRIIANQDKTDEIDVRLWARTANYAFPVKKNQRTYTGYDSRKPQRTQAARRENYLFPVYFLPLSSDEPAESNAEESTTKDNEKTDPGDDDSILPDEIRKALKPKKIVDLAKAKKTVDVEGDMMLINRTGVVRKQGKRYIFEVDALGRNVADLDFELLPCRALERMQRHMGDRPVKLRWKVAGIVTKFNGEYFLLPQRATRVYNNGNFSR</sequence>
<dbReference type="OrthoDB" id="280676at2"/>
<gene>
    <name evidence="3" type="ORF">STSP2_01526</name>
</gene>
<dbReference type="KEGG" id="alus:STSP2_01526"/>
<feature type="compositionally biased region" description="Basic and acidic residues" evidence="1">
    <location>
        <begin position="171"/>
        <end position="181"/>
    </location>
</feature>
<dbReference type="RefSeq" id="WP_146661305.1">
    <property type="nucleotide sequence ID" value="NZ_CP019791.1"/>
</dbReference>
<evidence type="ECO:0000256" key="2">
    <source>
        <dbReference type="SAM" id="SignalP"/>
    </source>
</evidence>
<keyword evidence="2" id="KW-0732">Signal</keyword>
<evidence type="ECO:0000313" key="4">
    <source>
        <dbReference type="Proteomes" id="UP000189674"/>
    </source>
</evidence>
<evidence type="ECO:0000313" key="3">
    <source>
        <dbReference type="EMBL" id="AQT68366.1"/>
    </source>
</evidence>